<feature type="binding site" evidence="3">
    <location>
        <position position="435"/>
    </location>
    <ligand>
        <name>Mg(2+)</name>
        <dbReference type="ChEBI" id="CHEBI:18420"/>
    </ligand>
</feature>
<feature type="binding site" evidence="3">
    <location>
        <position position="292"/>
    </location>
    <ligand>
        <name>FAD</name>
        <dbReference type="ChEBI" id="CHEBI:57692"/>
    </ligand>
</feature>
<evidence type="ECO:0000313" key="8">
    <source>
        <dbReference type="EMBL" id="ODG92590.1"/>
    </source>
</evidence>
<comment type="subcellular location">
    <subcellularLocation>
        <location evidence="3">Cell membrane</location>
        <topology evidence="3">Peripheral membrane protein</topology>
        <orientation evidence="3">Cytoplasmic side</orientation>
    </subcellularLocation>
</comment>
<dbReference type="InterPro" id="IPR029061">
    <property type="entry name" value="THDP-binding"/>
</dbReference>
<feature type="binding site" evidence="3">
    <location>
        <begin position="251"/>
        <end position="254"/>
    </location>
    <ligand>
        <name>FAD</name>
        <dbReference type="ChEBI" id="CHEBI:57692"/>
    </ligand>
</feature>
<evidence type="ECO:0000256" key="3">
    <source>
        <dbReference type="HAMAP-Rule" id="MF_00850"/>
    </source>
</evidence>
<gene>
    <name evidence="3" type="primary">poxB</name>
    <name evidence="8" type="ORF">BED47_19310</name>
</gene>
<evidence type="ECO:0000256" key="2">
    <source>
        <dbReference type="ARBA" id="ARBA00023052"/>
    </source>
</evidence>
<dbReference type="SUPFAM" id="SSF52467">
    <property type="entry name" value="DHS-like NAD/FAD-binding domain"/>
    <property type="match status" value="1"/>
</dbReference>
<comment type="caution">
    <text evidence="8">The sequence shown here is derived from an EMBL/GenBank/DDBJ whole genome shotgun (WGS) entry which is preliminary data.</text>
</comment>
<dbReference type="SUPFAM" id="SSF52518">
    <property type="entry name" value="Thiamin diphosphate-binding fold (THDP-binding)"/>
    <property type="match status" value="2"/>
</dbReference>
<dbReference type="InterPro" id="IPR011766">
    <property type="entry name" value="TPP_enzyme_TPP-bd"/>
</dbReference>
<evidence type="ECO:0000259" key="7">
    <source>
        <dbReference type="Pfam" id="PF02776"/>
    </source>
</evidence>
<keyword evidence="3" id="KW-0285">Flavoprotein</keyword>
<dbReference type="CDD" id="cd07039">
    <property type="entry name" value="TPP_PYR_POX"/>
    <property type="match status" value="1"/>
</dbReference>
<dbReference type="PROSITE" id="PS00187">
    <property type="entry name" value="TPP_ENZYMES"/>
    <property type="match status" value="1"/>
</dbReference>
<sequence length="578" mass="62885">MRKTIADLLIDSLIQAGVTRIYGIVGDSLNAVLDSIKSSKRIEWIGVRHEEVAAFAAGSDALMSGSIAVCAGSSGPGNLHLINGLYDCHRSRIPVLAIAAQIPSIEIGSEYFQQTRPEQLFKECSHFCETVYRAEQMPRLATIAMQHAIARKGVSVLVLPGDIAALEDQQTVPEQVIHITNPLISPSKPELEKLAGFLNDGKKVTLLCGAGCEGAHSHLMLLCEKLKSPMVIALRGKEFLEYDNPYNAGLTGLIGYSSGYHAIMDCDVLLMLGTDFPYRQFYPDDAVILQVDVRAEHLGRRAALTYGLCGDVKETISQLLPLLTDVKDSSHLEKYVSAYKNVREDLDKFAVGKPGRTPIHPQYLTKIVSDLASEDAIFTCDVGTPTLWSARYLQMNGKRRLLGSFNHGTMANAMPQAIGAQVSQPGRQVVALCGDGGLSMLLGDLLTIHQHKLPVKIVVFNNSALSFVELEMKAAGYLETGTTLENPNFASLAQAMGIEGIRVEDPADLESAVQRAFEHNGPALIDVLVNRQELAMPPKVSIEQAHGFTLWTLKAVLNGHASDVIDLAKTNLLDRFHL</sequence>
<keyword evidence="3" id="KW-0560">Oxidoreductase</keyword>
<protein>
    <recommendedName>
        <fullName evidence="3">Pyruvate dehydrogenase [ubiquinone]</fullName>
        <ecNumber evidence="3">1.2.5.1</ecNumber>
    </recommendedName>
    <alternativeName>
        <fullName evidence="3">Pyruvate oxidase</fullName>
        <shortName evidence="3">POX</shortName>
    </alternativeName>
    <alternativeName>
        <fullName evidence="3">Pyruvate:ubiquinone-8 oxidoreductase</fullName>
    </alternativeName>
</protein>
<keyword evidence="2 3" id="KW-0786">Thiamine pyrophosphate</keyword>
<dbReference type="NCBIfam" id="NF006591">
    <property type="entry name" value="PRK09124.1"/>
    <property type="match status" value="1"/>
</dbReference>
<dbReference type="PANTHER" id="PTHR42981:SF2">
    <property type="entry name" value="PYRUVATE DEHYDROGENASE [UBIQUINONE]"/>
    <property type="match status" value="1"/>
</dbReference>
<evidence type="ECO:0000259" key="5">
    <source>
        <dbReference type="Pfam" id="PF00205"/>
    </source>
</evidence>
<dbReference type="PANTHER" id="PTHR42981">
    <property type="entry name" value="PYRUVATE DEHYDROGENASE [UBIQUINONE]"/>
    <property type="match status" value="1"/>
</dbReference>
<keyword evidence="3" id="KW-1003">Cell membrane</keyword>
<name>A0ABX2ZV84_9BACI</name>
<keyword evidence="3" id="KW-0446">Lipid-binding</keyword>
<dbReference type="EMBL" id="MDKC01000007">
    <property type="protein sequence ID" value="ODG92590.1"/>
    <property type="molecule type" value="Genomic_DNA"/>
</dbReference>
<keyword evidence="3" id="KW-0479">Metal-binding</keyword>
<keyword evidence="3" id="KW-0472">Membrane</keyword>
<comment type="catalytic activity">
    <reaction evidence="3">
        <text>a ubiquinone + pyruvate + H2O = a ubiquinol + acetate + CO2</text>
        <dbReference type="Rhea" id="RHEA:27405"/>
        <dbReference type="Rhea" id="RHEA-COMP:9565"/>
        <dbReference type="Rhea" id="RHEA-COMP:9566"/>
        <dbReference type="ChEBI" id="CHEBI:15361"/>
        <dbReference type="ChEBI" id="CHEBI:15377"/>
        <dbReference type="ChEBI" id="CHEBI:16389"/>
        <dbReference type="ChEBI" id="CHEBI:16526"/>
        <dbReference type="ChEBI" id="CHEBI:17976"/>
        <dbReference type="ChEBI" id="CHEBI:30089"/>
        <dbReference type="EC" id="1.2.5.1"/>
    </reaction>
</comment>
<feature type="region of interest" description="Membrane-binding domain" evidence="3">
    <location>
        <begin position="533"/>
        <end position="574"/>
    </location>
</feature>
<dbReference type="Gene3D" id="3.40.50.970">
    <property type="match status" value="2"/>
</dbReference>
<feature type="binding site" evidence="3">
    <location>
        <position position="462"/>
    </location>
    <ligand>
        <name>Mg(2+)</name>
        <dbReference type="ChEBI" id="CHEBI:18420"/>
    </ligand>
</feature>
<dbReference type="Pfam" id="PF02776">
    <property type="entry name" value="TPP_enzyme_N"/>
    <property type="match status" value="1"/>
</dbReference>
<dbReference type="Pfam" id="PF02775">
    <property type="entry name" value="TPP_enzyme_C"/>
    <property type="match status" value="1"/>
</dbReference>
<dbReference type="InterPro" id="IPR012000">
    <property type="entry name" value="Thiamin_PyroP_enz_cen_dom"/>
</dbReference>
<evidence type="ECO:0000256" key="1">
    <source>
        <dbReference type="ARBA" id="ARBA00007812"/>
    </source>
</evidence>
<dbReference type="InterPro" id="IPR047211">
    <property type="entry name" value="POXB-like"/>
</dbReference>
<feature type="binding site" evidence="3">
    <location>
        <begin position="274"/>
        <end position="278"/>
    </location>
    <ligand>
        <name>FAD</name>
        <dbReference type="ChEBI" id="CHEBI:57692"/>
    </ligand>
</feature>
<feature type="domain" description="Thiamine pyrophosphate enzyme central" evidence="5">
    <location>
        <begin position="191"/>
        <end position="319"/>
    </location>
</feature>
<dbReference type="Gene3D" id="3.40.50.1220">
    <property type="entry name" value="TPP-binding domain"/>
    <property type="match status" value="1"/>
</dbReference>
<feature type="domain" description="Thiamine pyrophosphate enzyme N-terminal TPP-binding" evidence="7">
    <location>
        <begin position="4"/>
        <end position="114"/>
    </location>
</feature>
<keyword evidence="3" id="KW-0274">FAD</keyword>
<dbReference type="Pfam" id="PF00205">
    <property type="entry name" value="TPP_enzyme_M"/>
    <property type="match status" value="1"/>
</dbReference>
<dbReference type="InterPro" id="IPR044261">
    <property type="entry name" value="Pyruvate_dehydrogenase"/>
</dbReference>
<dbReference type="CDD" id="cd02014">
    <property type="entry name" value="TPP_POX"/>
    <property type="match status" value="1"/>
</dbReference>
<dbReference type="Proteomes" id="UP000094580">
    <property type="component" value="Unassembled WGS sequence"/>
</dbReference>
<feature type="site" description="Moves into active site upon enzyme activation, plays a role in electron transfer" evidence="3">
    <location>
        <position position="467"/>
    </location>
</feature>
<evidence type="ECO:0000259" key="6">
    <source>
        <dbReference type="Pfam" id="PF02775"/>
    </source>
</evidence>
<dbReference type="InterPro" id="IPR029035">
    <property type="entry name" value="DHS-like_NAD/FAD-binding_dom"/>
</dbReference>
<comment type="cofactor">
    <cofactor evidence="3">
        <name>thiamine diphosphate</name>
        <dbReference type="ChEBI" id="CHEBI:58937"/>
    </cofactor>
    <text evidence="3">Binds 1 thiamine pyrophosphate per subunit.</text>
</comment>
<proteinExistence type="inferred from homology"/>
<comment type="cofactor">
    <cofactor evidence="3">
        <name>FAD</name>
        <dbReference type="ChEBI" id="CHEBI:57692"/>
    </cofactor>
    <text evidence="3">Binds 1 FAD per subunit.</text>
</comment>
<reference evidence="8 9" key="1">
    <citation type="submission" date="2016-07" db="EMBL/GenBank/DDBJ databases">
        <authorList>
            <person name="Townsley L."/>
            <person name="Shank E.A."/>
        </authorList>
    </citation>
    <scope>NUCLEOTIDE SEQUENCE [LARGE SCALE GENOMIC DNA]</scope>
    <source>
        <strain evidence="8 9">CH01</strain>
    </source>
</reference>
<keyword evidence="9" id="KW-1185">Reference proteome</keyword>
<dbReference type="InterPro" id="IPR000399">
    <property type="entry name" value="TPP-bd_CS"/>
</dbReference>
<dbReference type="HAMAP" id="MF_00850">
    <property type="entry name" value="POX"/>
    <property type="match status" value="1"/>
</dbReference>
<comment type="caution">
    <text evidence="3">Lacks conserved residue(s) required for the propagation of feature annotation.</text>
</comment>
<comment type="domain">
    <text evidence="3">Has 4 domains; the Pyr domain which binds the pyrimidine moiety of the thiamine pyrophosphate cofactor, the FAD-binding domain, the PP-binding domain which binds the pyrophosphate portion of thiamine pyrophosphate and the C-terminal membrane binding region. The C-terminus is held closely against the rest of the protein and covers the active site; during activation it unfolds from the rest of the protein and forms an amphipathic helix upon membrane binding, exposing the active site.</text>
</comment>
<accession>A0ABX2ZV84</accession>
<keyword evidence="3" id="KW-0547">Nucleotide-binding</keyword>
<dbReference type="InterPro" id="IPR047212">
    <property type="entry name" value="TPP_POXB-like"/>
</dbReference>
<organism evidence="8 9">
    <name type="scientific">Gottfriedia luciferensis</name>
    <dbReference type="NCBI Taxonomy" id="178774"/>
    <lineage>
        <taxon>Bacteria</taxon>
        <taxon>Bacillati</taxon>
        <taxon>Bacillota</taxon>
        <taxon>Bacilli</taxon>
        <taxon>Bacillales</taxon>
        <taxon>Bacillaceae</taxon>
        <taxon>Gottfriedia</taxon>
    </lineage>
</organism>
<keyword evidence="3" id="KW-0830">Ubiquinone</keyword>
<evidence type="ECO:0000313" key="9">
    <source>
        <dbReference type="Proteomes" id="UP000094580"/>
    </source>
</evidence>
<feature type="binding site" evidence="3">
    <location>
        <begin position="462"/>
        <end position="468"/>
    </location>
    <ligand>
        <name>thiamine diphosphate</name>
        <dbReference type="ChEBI" id="CHEBI:58937"/>
    </ligand>
</feature>
<dbReference type="InterPro" id="IPR012001">
    <property type="entry name" value="Thiamin_PyroP_enz_TPP-bd_dom"/>
</dbReference>
<feature type="binding site" evidence="3">
    <location>
        <begin position="408"/>
        <end position="410"/>
    </location>
    <ligand>
        <name>thiamine diphosphate</name>
        <dbReference type="ChEBI" id="CHEBI:58937"/>
    </ligand>
</feature>
<dbReference type="EC" id="1.2.5.1" evidence="3"/>
<feature type="region of interest" description="FAD-binding domain" evidence="3">
    <location>
        <begin position="183"/>
        <end position="334"/>
    </location>
</feature>
<keyword evidence="3" id="KW-0460">Magnesium</keyword>
<feature type="domain" description="Thiamine pyrophosphate enzyme TPP-binding" evidence="6">
    <location>
        <begin position="381"/>
        <end position="527"/>
    </location>
</feature>
<comment type="activity regulation">
    <text evidence="3">The C-terminus inhibits activity; it has to move for the enzyme to be active. Activated by lipid-binding, which occurs via the C-terminus.</text>
</comment>
<feature type="binding site" evidence="3">
    <location>
        <position position="50"/>
    </location>
    <ligand>
        <name>thiamine diphosphate</name>
        <dbReference type="ChEBI" id="CHEBI:58937"/>
    </ligand>
</feature>
<dbReference type="RefSeq" id="WP_069033225.1">
    <property type="nucleotide sequence ID" value="NZ_MDKC01000007.1"/>
</dbReference>
<comment type="subunit">
    <text evidence="3">Homotetramer.</text>
</comment>
<keyword evidence="3 8" id="KW-0670">Pyruvate</keyword>
<feature type="binding site" evidence="3">
    <location>
        <begin position="435"/>
        <end position="437"/>
    </location>
    <ligand>
        <name>thiamine diphosphate</name>
        <dbReference type="ChEBI" id="CHEBI:58937"/>
    </ligand>
</feature>
<comment type="cofactor">
    <cofactor evidence="3">
        <name>Mg(2+)</name>
        <dbReference type="ChEBI" id="CHEBI:18420"/>
    </cofactor>
    <text evidence="3">Binds 1 Mg(2+) ion per subunit.</text>
</comment>
<comment type="function">
    <text evidence="3">A peripheral cell membrane enzyme that catalyzes the oxidative decarboxylation of pyruvate to form acetate and CO(2). It channels electrons from the cytoplasm to the respiratory chain at the cell membrane via ubiquinone.</text>
</comment>
<dbReference type="InterPro" id="IPR047210">
    <property type="entry name" value="TPP_PYR_POXB-like"/>
</dbReference>
<evidence type="ECO:0000256" key="4">
    <source>
        <dbReference type="RuleBase" id="RU362132"/>
    </source>
</evidence>
<comment type="similarity">
    <text evidence="1 3 4">Belongs to the TPP enzyme family.</text>
</comment>